<evidence type="ECO:0000256" key="1">
    <source>
        <dbReference type="SAM" id="Phobius"/>
    </source>
</evidence>
<keyword evidence="1" id="KW-0472">Membrane</keyword>
<keyword evidence="1" id="KW-1133">Transmembrane helix</keyword>
<geneLocation type="mitochondrion" evidence="2"/>
<name>A0A7R6D8L6_9CRUS</name>
<gene>
    <name evidence="2" type="primary">nad6</name>
</gene>
<feature type="transmembrane region" description="Helical" evidence="1">
    <location>
        <begin position="20"/>
        <end position="37"/>
    </location>
</feature>
<accession>A0A7R6D8L6</accession>
<organism evidence="2">
    <name type="scientific">Bathynella cf. rufa JHS-2017</name>
    <dbReference type="NCBI Taxonomy" id="2029186"/>
    <lineage>
        <taxon>Eukaryota</taxon>
        <taxon>Metazoa</taxon>
        <taxon>Ecdysozoa</taxon>
        <taxon>Arthropoda</taxon>
        <taxon>Crustacea</taxon>
        <taxon>Multicrustacea</taxon>
        <taxon>Malacostraca</taxon>
        <taxon>Eumalacostraca</taxon>
        <taxon>Syncarida</taxon>
        <taxon>Bathynellacea</taxon>
        <taxon>Bathynellidae</taxon>
        <taxon>Bathynella</taxon>
    </lineage>
</organism>
<protein>
    <submittedName>
        <fullName evidence="2">NADH dehydrogenase subunit 6</fullName>
    </submittedName>
</protein>
<feature type="transmembrane region" description="Helical" evidence="1">
    <location>
        <begin position="82"/>
        <end position="102"/>
    </location>
</feature>
<proteinExistence type="predicted"/>
<keyword evidence="2" id="KW-0496">Mitochondrion</keyword>
<dbReference type="AlphaFoldDB" id="A0A7R6D8L6"/>
<feature type="transmembrane region" description="Helical" evidence="1">
    <location>
        <begin position="123"/>
        <end position="142"/>
    </location>
</feature>
<evidence type="ECO:0000313" key="2">
    <source>
        <dbReference type="EMBL" id="ASV72599.1"/>
    </source>
</evidence>
<keyword evidence="1" id="KW-0812">Transmembrane</keyword>
<reference evidence="2" key="1">
    <citation type="submission" date="2016-12" db="EMBL/GenBank/DDBJ databases">
        <title>A first mitochondrial genomes of three bathynellaceans (Malacostraca: Syncarida: Bathynellacea), and their phylogenetic position in Malacostraca.</title>
        <authorList>
            <person name="Song J.-H."/>
            <person name="Cho J.-L."/>
            <person name="Min G.-S."/>
        </authorList>
    </citation>
    <scope>NUCLEOTIDE SEQUENCE</scope>
    <source>
        <strain evidence="2">C</strain>
    </source>
</reference>
<feature type="transmembrane region" description="Helical" evidence="1">
    <location>
        <begin position="44"/>
        <end position="62"/>
    </location>
</feature>
<dbReference type="EMBL" id="KY310671">
    <property type="protein sequence ID" value="ASV72599.1"/>
    <property type="molecule type" value="Genomic_DNA"/>
</dbReference>
<sequence>MLILIMFMNFFFFMFHEPILINMLLIFQSIMISLMFYKICYLNWYLYILMLTFLGGILMLFLYMTTLCNNQIIFNNLNMKKWVIFLIMYLIIYMYEYMYMYSNFNINTMNSIMFIFNYEMKNMMLLMFIYLLIILFVFKNMLNLSSNTLRALN</sequence>